<dbReference type="GO" id="GO:0009083">
    <property type="term" value="P:branched-chain amino acid catabolic process"/>
    <property type="evidence" value="ECO:0007669"/>
    <property type="project" value="TreeGrafter"/>
</dbReference>
<dbReference type="InterPro" id="IPR029061">
    <property type="entry name" value="THDP-binding"/>
</dbReference>
<evidence type="ECO:0000256" key="3">
    <source>
        <dbReference type="ARBA" id="ARBA00023052"/>
    </source>
</evidence>
<keyword evidence="3 4" id="KW-0786">Thiamine pyrophosphate</keyword>
<evidence type="ECO:0000256" key="1">
    <source>
        <dbReference type="ARBA" id="ARBA00001964"/>
    </source>
</evidence>
<comment type="catalytic activity">
    <reaction evidence="4">
        <text>N(6)-[(R)-lipoyl]-L-lysyl-[protein] + 3-methyl-2-oxobutanoate + H(+) = N(6)-[(R)-S(8)-2-methylpropanoyldihydrolipoyl]-L-lysyl-[protein] + CO2</text>
        <dbReference type="Rhea" id="RHEA:13457"/>
        <dbReference type="Rhea" id="RHEA-COMP:10474"/>
        <dbReference type="Rhea" id="RHEA-COMP:10497"/>
        <dbReference type="ChEBI" id="CHEBI:11851"/>
        <dbReference type="ChEBI" id="CHEBI:15378"/>
        <dbReference type="ChEBI" id="CHEBI:16526"/>
        <dbReference type="ChEBI" id="CHEBI:83099"/>
        <dbReference type="ChEBI" id="CHEBI:83142"/>
        <dbReference type="EC" id="1.2.4.4"/>
    </reaction>
</comment>
<dbReference type="InterPro" id="IPR050771">
    <property type="entry name" value="Alpha-ketoacid_DH_E1_comp"/>
</dbReference>
<evidence type="ECO:0000313" key="6">
    <source>
        <dbReference type="EMBL" id="ABU59117.1"/>
    </source>
</evidence>
<dbReference type="EC" id="1.2.4.4" evidence="4"/>
<feature type="domain" description="Dehydrogenase E1 component" evidence="5">
    <location>
        <begin position="24"/>
        <end position="324"/>
    </location>
</feature>
<reference evidence="6 7" key="1">
    <citation type="submission" date="2007-08" db="EMBL/GenBank/DDBJ databases">
        <title>Complete sequence of Roseiflexus castenholzii DSM 13941.</title>
        <authorList>
            <consortium name="US DOE Joint Genome Institute"/>
            <person name="Copeland A."/>
            <person name="Lucas S."/>
            <person name="Lapidus A."/>
            <person name="Barry K."/>
            <person name="Glavina del Rio T."/>
            <person name="Dalin E."/>
            <person name="Tice H."/>
            <person name="Pitluck S."/>
            <person name="Thompson L.S."/>
            <person name="Brettin T."/>
            <person name="Bruce D."/>
            <person name="Detter J.C."/>
            <person name="Han C."/>
            <person name="Tapia R."/>
            <person name="Schmutz J."/>
            <person name="Larimer F."/>
            <person name="Land M."/>
            <person name="Hauser L."/>
            <person name="Kyrpides N."/>
            <person name="Mikhailova N."/>
            <person name="Bryant D.A."/>
            <person name="Hanada S."/>
            <person name="Tsukatani Y."/>
            <person name="Richardson P."/>
        </authorList>
    </citation>
    <scope>NUCLEOTIDE SEQUENCE [LARGE SCALE GENOMIC DNA]</scope>
    <source>
        <strain evidence="7">DSM 13941 / HLO8</strain>
    </source>
</reference>
<dbReference type="Proteomes" id="UP000000263">
    <property type="component" value="Chromosome"/>
</dbReference>
<dbReference type="KEGG" id="rca:Rcas_3063"/>
<comment type="function">
    <text evidence="4">The branched-chain alpha-keto dehydrogenase complex catalyzes the overall conversion of alpha-keto acids to acyl-CoA and CO(2). It contains multiple copies of three enzymatic components: branched-chain alpha-keto acid decarboxylase (E1), lipoamide acyltransferase (E2) and lipoamide dehydrogenase (E3).</text>
</comment>
<sequence>MEANDTPPHVRLGLSRQRLIAGLRTMIASRETDDRLWLLNRQGRAHFVVTAAGHEATQLGCAWAIRVGHDYVIPYYRDMTLVMALGQSVLDVLLHAMARRDDPSSGGRQMFGHYSSRRLRIVSGSSSVGSHLVHAAGLGLAFRARGEQDIAVMGLFGEGATAEGAWHEGLTIAGIHQLPVVFVCQNNQYSISVPVHREVPVPDVAMKAAGYGMQGVVVDGNDVFAVYEAAHQAMERARNGGGPTLLECKTYRFRPHSSADDDRKYRSAEEVESWRARDPIKRFEHYLVEHGIITSEEIEALRREVRAEVDAATDAAVAAPYPSVESIADHLYG</sequence>
<dbReference type="RefSeq" id="WP_012121541.1">
    <property type="nucleotide sequence ID" value="NC_009767.1"/>
</dbReference>
<dbReference type="PANTHER" id="PTHR43380:SF1">
    <property type="entry name" value="2-OXOISOVALERATE DEHYDROGENASE SUBUNIT ALPHA, MITOCHONDRIAL"/>
    <property type="match status" value="1"/>
</dbReference>
<evidence type="ECO:0000256" key="4">
    <source>
        <dbReference type="RuleBase" id="RU365014"/>
    </source>
</evidence>
<keyword evidence="2 4" id="KW-0560">Oxidoreductase</keyword>
<dbReference type="AlphaFoldDB" id="A7NNI1"/>
<proteinExistence type="inferred from homology"/>
<dbReference type="OrthoDB" id="9766715at2"/>
<dbReference type="InterPro" id="IPR001017">
    <property type="entry name" value="DH_E1"/>
</dbReference>
<dbReference type="GO" id="GO:0003863">
    <property type="term" value="F:branched-chain 2-oxo acid dehydrogenase activity"/>
    <property type="evidence" value="ECO:0007669"/>
    <property type="project" value="UniProtKB-EC"/>
</dbReference>
<dbReference type="CDD" id="cd02000">
    <property type="entry name" value="TPP_E1_PDC_ADC_BCADC"/>
    <property type="match status" value="1"/>
</dbReference>
<comment type="similarity">
    <text evidence="4">Belongs to the BCKDHA family.</text>
</comment>
<evidence type="ECO:0000259" key="5">
    <source>
        <dbReference type="Pfam" id="PF00676"/>
    </source>
</evidence>
<gene>
    <name evidence="6" type="ordered locus">Rcas_3063</name>
</gene>
<protein>
    <recommendedName>
        <fullName evidence="4">2-oxoisovalerate dehydrogenase subunit alpha</fullName>
        <ecNumber evidence="4">1.2.4.4</ecNumber>
    </recommendedName>
    <alternativeName>
        <fullName evidence="4">Branched-chain alpha-keto acid dehydrogenase E1 component alpha chain</fullName>
    </alternativeName>
</protein>
<dbReference type="STRING" id="383372.Rcas_3063"/>
<keyword evidence="6" id="KW-0670">Pyruvate</keyword>
<dbReference type="Pfam" id="PF00676">
    <property type="entry name" value="E1_dh"/>
    <property type="match status" value="1"/>
</dbReference>
<dbReference type="PANTHER" id="PTHR43380">
    <property type="entry name" value="2-OXOISOVALERATE DEHYDROGENASE SUBUNIT ALPHA, MITOCHONDRIAL"/>
    <property type="match status" value="1"/>
</dbReference>
<dbReference type="SUPFAM" id="SSF52518">
    <property type="entry name" value="Thiamin diphosphate-binding fold (THDP-binding)"/>
    <property type="match status" value="1"/>
</dbReference>
<accession>A7NNI1</accession>
<keyword evidence="7" id="KW-1185">Reference proteome</keyword>
<dbReference type="eggNOG" id="COG1071">
    <property type="taxonomic scope" value="Bacteria"/>
</dbReference>
<evidence type="ECO:0000256" key="2">
    <source>
        <dbReference type="ARBA" id="ARBA00023002"/>
    </source>
</evidence>
<organism evidence="6 7">
    <name type="scientific">Roseiflexus castenholzii (strain DSM 13941 / HLO8)</name>
    <dbReference type="NCBI Taxonomy" id="383372"/>
    <lineage>
        <taxon>Bacteria</taxon>
        <taxon>Bacillati</taxon>
        <taxon>Chloroflexota</taxon>
        <taxon>Chloroflexia</taxon>
        <taxon>Chloroflexales</taxon>
        <taxon>Roseiflexineae</taxon>
        <taxon>Roseiflexaceae</taxon>
        <taxon>Roseiflexus</taxon>
    </lineage>
</organism>
<evidence type="ECO:0000313" key="7">
    <source>
        <dbReference type="Proteomes" id="UP000000263"/>
    </source>
</evidence>
<dbReference type="EMBL" id="CP000804">
    <property type="protein sequence ID" value="ABU59117.1"/>
    <property type="molecule type" value="Genomic_DNA"/>
</dbReference>
<dbReference type="Gene3D" id="3.40.50.970">
    <property type="match status" value="1"/>
</dbReference>
<dbReference type="HOGENOM" id="CLU_029393_1_0_0"/>
<comment type="cofactor">
    <cofactor evidence="1 4">
        <name>thiamine diphosphate</name>
        <dbReference type="ChEBI" id="CHEBI:58937"/>
    </cofactor>
</comment>
<name>A7NNI1_ROSCS</name>